<gene>
    <name evidence="2" type="ORF">NIES21_37490</name>
</gene>
<feature type="compositionally biased region" description="Gly residues" evidence="1">
    <location>
        <begin position="25"/>
        <end position="38"/>
    </location>
</feature>
<name>A0A1Z4GK85_9CYAN</name>
<protein>
    <submittedName>
        <fullName evidence="2">Uncharacterized protein</fullName>
    </submittedName>
</protein>
<evidence type="ECO:0000313" key="2">
    <source>
        <dbReference type="EMBL" id="BAY17907.1"/>
    </source>
</evidence>
<evidence type="ECO:0000313" key="3">
    <source>
        <dbReference type="Proteomes" id="UP000218287"/>
    </source>
</evidence>
<dbReference type="Proteomes" id="UP000218287">
    <property type="component" value="Chromosome"/>
</dbReference>
<organism evidence="2 3">
    <name type="scientific">Anabaenopsis circularis NIES-21</name>
    <dbReference type="NCBI Taxonomy" id="1085406"/>
    <lineage>
        <taxon>Bacteria</taxon>
        <taxon>Bacillati</taxon>
        <taxon>Cyanobacteriota</taxon>
        <taxon>Cyanophyceae</taxon>
        <taxon>Nostocales</taxon>
        <taxon>Nodulariaceae</taxon>
        <taxon>Anabaenopsis</taxon>
    </lineage>
</organism>
<sequence length="81" mass="8491">MSNKLITSTLLVDLSTEEQQLLSGGQTGGQPTGGGQSPYGGQFPSNGQPSYPSQGDESRRYPTYICRPVYDDDSSTSGGGQ</sequence>
<evidence type="ECO:0000256" key="1">
    <source>
        <dbReference type="SAM" id="MobiDB-lite"/>
    </source>
</evidence>
<keyword evidence="3" id="KW-1185">Reference proteome</keyword>
<proteinExistence type="predicted"/>
<reference evidence="2 3" key="1">
    <citation type="submission" date="2017-06" db="EMBL/GenBank/DDBJ databases">
        <title>Genome sequencing of cyanobaciteial culture collection at National Institute for Environmental Studies (NIES).</title>
        <authorList>
            <person name="Hirose Y."/>
            <person name="Shimura Y."/>
            <person name="Fujisawa T."/>
            <person name="Nakamura Y."/>
            <person name="Kawachi M."/>
        </authorList>
    </citation>
    <scope>NUCLEOTIDE SEQUENCE [LARGE SCALE GENOMIC DNA]</scope>
    <source>
        <strain evidence="2 3">NIES-21</strain>
    </source>
</reference>
<dbReference type="EMBL" id="AP018174">
    <property type="protein sequence ID" value="BAY17907.1"/>
    <property type="molecule type" value="Genomic_DNA"/>
</dbReference>
<dbReference type="AlphaFoldDB" id="A0A1Z4GK85"/>
<feature type="region of interest" description="Disordered" evidence="1">
    <location>
        <begin position="17"/>
        <end position="62"/>
    </location>
</feature>
<feature type="compositionally biased region" description="Polar residues" evidence="1">
    <location>
        <begin position="43"/>
        <end position="55"/>
    </location>
</feature>
<accession>A0A1Z4GK85</accession>